<protein>
    <submittedName>
        <fullName evidence="2">Uncharacterized protein</fullName>
    </submittedName>
</protein>
<feature type="compositionally biased region" description="Basic and acidic residues" evidence="1">
    <location>
        <begin position="57"/>
        <end position="69"/>
    </location>
</feature>
<reference evidence="2" key="1">
    <citation type="journal article" date="2022" name="bioRxiv">
        <title>Sequencing and chromosome-scale assembly of the giantPleurodeles waltlgenome.</title>
        <authorList>
            <person name="Brown T."/>
            <person name="Elewa A."/>
            <person name="Iarovenko S."/>
            <person name="Subramanian E."/>
            <person name="Araus A.J."/>
            <person name="Petzold A."/>
            <person name="Susuki M."/>
            <person name="Suzuki K.-i.T."/>
            <person name="Hayashi T."/>
            <person name="Toyoda A."/>
            <person name="Oliveira C."/>
            <person name="Osipova E."/>
            <person name="Leigh N.D."/>
            <person name="Simon A."/>
            <person name="Yun M.H."/>
        </authorList>
    </citation>
    <scope>NUCLEOTIDE SEQUENCE</scope>
    <source>
        <strain evidence="2">20211129_DDA</strain>
        <tissue evidence="2">Liver</tissue>
    </source>
</reference>
<keyword evidence="3" id="KW-1185">Reference proteome</keyword>
<dbReference type="EMBL" id="JANPWB010000011">
    <property type="protein sequence ID" value="KAJ1125934.1"/>
    <property type="molecule type" value="Genomic_DNA"/>
</dbReference>
<comment type="caution">
    <text evidence="2">The sequence shown here is derived from an EMBL/GenBank/DDBJ whole genome shotgun (WGS) entry which is preliminary data.</text>
</comment>
<sequence>MLPSWEPTVPQAPCCTEVGEVKKFVSSSKNPCLTILIAIKRSSRLESQSKSALDHQSSTEERPLVDLTRHCNVNPRAVTAKDSNTNSYAGTRLQ</sequence>
<evidence type="ECO:0000313" key="2">
    <source>
        <dbReference type="EMBL" id="KAJ1125934.1"/>
    </source>
</evidence>
<accession>A0AAV7PFH6</accession>
<name>A0AAV7PFH6_PLEWA</name>
<proteinExistence type="predicted"/>
<gene>
    <name evidence="2" type="ORF">NDU88_004347</name>
</gene>
<feature type="compositionally biased region" description="Polar residues" evidence="1">
    <location>
        <begin position="45"/>
        <end position="56"/>
    </location>
</feature>
<dbReference type="Proteomes" id="UP001066276">
    <property type="component" value="Chromosome 7"/>
</dbReference>
<dbReference type="AlphaFoldDB" id="A0AAV7PFH6"/>
<organism evidence="2 3">
    <name type="scientific">Pleurodeles waltl</name>
    <name type="common">Iberian ribbed newt</name>
    <dbReference type="NCBI Taxonomy" id="8319"/>
    <lineage>
        <taxon>Eukaryota</taxon>
        <taxon>Metazoa</taxon>
        <taxon>Chordata</taxon>
        <taxon>Craniata</taxon>
        <taxon>Vertebrata</taxon>
        <taxon>Euteleostomi</taxon>
        <taxon>Amphibia</taxon>
        <taxon>Batrachia</taxon>
        <taxon>Caudata</taxon>
        <taxon>Salamandroidea</taxon>
        <taxon>Salamandridae</taxon>
        <taxon>Pleurodelinae</taxon>
        <taxon>Pleurodeles</taxon>
    </lineage>
</organism>
<feature type="region of interest" description="Disordered" evidence="1">
    <location>
        <begin position="44"/>
        <end position="94"/>
    </location>
</feature>
<feature type="compositionally biased region" description="Polar residues" evidence="1">
    <location>
        <begin position="81"/>
        <end position="94"/>
    </location>
</feature>
<evidence type="ECO:0000256" key="1">
    <source>
        <dbReference type="SAM" id="MobiDB-lite"/>
    </source>
</evidence>
<evidence type="ECO:0000313" key="3">
    <source>
        <dbReference type="Proteomes" id="UP001066276"/>
    </source>
</evidence>